<accession>A0A4S4G6L1</accession>
<dbReference type="InterPro" id="IPR036280">
    <property type="entry name" value="Multihaem_cyt_sf"/>
</dbReference>
<dbReference type="Proteomes" id="UP000308978">
    <property type="component" value="Unassembled WGS sequence"/>
</dbReference>
<dbReference type="GO" id="GO:0043546">
    <property type="term" value="F:molybdopterin cofactor binding"/>
    <property type="evidence" value="ECO:0007669"/>
    <property type="project" value="TreeGrafter"/>
</dbReference>
<feature type="compositionally biased region" description="Basic residues" evidence="1">
    <location>
        <begin position="40"/>
        <end position="52"/>
    </location>
</feature>
<dbReference type="Gene3D" id="3.90.420.10">
    <property type="entry name" value="Oxidoreductase, molybdopterin-binding domain"/>
    <property type="match status" value="1"/>
</dbReference>
<evidence type="ECO:0000259" key="2">
    <source>
        <dbReference type="Pfam" id="PF00174"/>
    </source>
</evidence>
<organism evidence="3 4">
    <name type="scientific">Adlercreutzia caecimuris</name>
    <dbReference type="NCBI Taxonomy" id="671266"/>
    <lineage>
        <taxon>Bacteria</taxon>
        <taxon>Bacillati</taxon>
        <taxon>Actinomycetota</taxon>
        <taxon>Coriobacteriia</taxon>
        <taxon>Eggerthellales</taxon>
        <taxon>Eggerthellaceae</taxon>
        <taxon>Adlercreutzia</taxon>
    </lineage>
</organism>
<reference evidence="3 4" key="1">
    <citation type="submission" date="2019-04" db="EMBL/GenBank/DDBJ databases">
        <title>Microbes associate with the intestines of laboratory mice.</title>
        <authorList>
            <person name="Navarre W."/>
            <person name="Wong E."/>
            <person name="Huang K.C."/>
            <person name="Tropini C."/>
            <person name="Ng K."/>
            <person name="Yu B."/>
        </authorList>
    </citation>
    <scope>NUCLEOTIDE SEQUENCE [LARGE SCALE GENOMIC DNA]</scope>
    <source>
        <strain evidence="3 4">NM80_B27</strain>
    </source>
</reference>
<dbReference type="InterPro" id="IPR014756">
    <property type="entry name" value="Ig_E-set"/>
</dbReference>
<gene>
    <name evidence="3" type="ORF">E5986_00185</name>
</gene>
<dbReference type="EMBL" id="SSTJ01000001">
    <property type="protein sequence ID" value="THG38754.1"/>
    <property type="molecule type" value="Genomic_DNA"/>
</dbReference>
<proteinExistence type="predicted"/>
<dbReference type="InterPro" id="IPR036374">
    <property type="entry name" value="OxRdtase_Mopterin-bd_sf"/>
</dbReference>
<evidence type="ECO:0000256" key="1">
    <source>
        <dbReference type="SAM" id="MobiDB-lite"/>
    </source>
</evidence>
<dbReference type="AlphaFoldDB" id="A0A4S4G6L1"/>
<name>A0A4S4G6L1_9ACTN</name>
<feature type="region of interest" description="Disordered" evidence="1">
    <location>
        <begin position="29"/>
        <end position="96"/>
    </location>
</feature>
<dbReference type="GO" id="GO:0020037">
    <property type="term" value="F:heme binding"/>
    <property type="evidence" value="ECO:0007669"/>
    <property type="project" value="TreeGrafter"/>
</dbReference>
<dbReference type="Gene3D" id="2.60.40.650">
    <property type="match status" value="1"/>
</dbReference>
<dbReference type="PANTHER" id="PTHR19372">
    <property type="entry name" value="SULFITE REDUCTASE"/>
    <property type="match status" value="1"/>
</dbReference>
<evidence type="ECO:0000313" key="3">
    <source>
        <dbReference type="EMBL" id="THG38754.1"/>
    </source>
</evidence>
<feature type="domain" description="Oxidoreductase molybdopterin-binding" evidence="2">
    <location>
        <begin position="310"/>
        <end position="451"/>
    </location>
</feature>
<dbReference type="SUPFAM" id="SSF81296">
    <property type="entry name" value="E set domains"/>
    <property type="match status" value="1"/>
</dbReference>
<dbReference type="GO" id="GO:0008482">
    <property type="term" value="F:sulfite oxidase activity"/>
    <property type="evidence" value="ECO:0007669"/>
    <property type="project" value="TreeGrafter"/>
</dbReference>
<evidence type="ECO:0000313" key="4">
    <source>
        <dbReference type="Proteomes" id="UP000308978"/>
    </source>
</evidence>
<protein>
    <recommendedName>
        <fullName evidence="2">Oxidoreductase molybdopterin-binding domain-containing protein</fullName>
    </recommendedName>
</protein>
<dbReference type="Pfam" id="PF00174">
    <property type="entry name" value="Oxidored_molyb"/>
    <property type="match status" value="1"/>
</dbReference>
<sequence>MSAKAQQPLLISRGFPEFRVKYGSERGFPQAERAVPGKSSWRRKERRGRWGRGKPCGSRSWPWGWQSWPPCSPSRSRSGGAPPKATLPDTGNAEGGATEEVASMYPDFTEKSSGNFNDTFTTTDMLNAGNRGCMSCHEDLWDVMNMKDGYKHILTHVGYGKAITYQDCEPCHRGHTALTGPYLGDLIHASHYGSATFVEANGNCWSCHAMNSAGNQGDYQLVLWDDIYDDPALGGYPNIDGNEMEQDWVDSRGFFGGFMNGMTQDSAPTVDVKLDQAVTDHDDVFIVNNWGPEVTEKNGEPFSFDEVCSDENTLTLTGVKNPRSFTKAELEAMPRTEFTMALACATNGRGGSLVSNIPMSGVSVAYLIEQCGGLADGVNAVNATGADGWKAFPPMNLEASTYTENAYIALKYYGEDLSDDDGAPMTLVSLGNPGARQVKHIQSIDFTQDESFFEGPMMAESDEPSPSYPINGMWFQEDGITAKVGETVTLTGAVYSWNRVVGDLASVNFSFDMGKSWTDVQIADQITDFDPFQWVTYSLDWTPTQAGKYQVKLQATDVNGTQMKKPVTLFVNVEE</sequence>
<feature type="compositionally biased region" description="Low complexity" evidence="1">
    <location>
        <begin position="67"/>
        <end position="83"/>
    </location>
</feature>
<dbReference type="PANTHER" id="PTHR19372:SF7">
    <property type="entry name" value="SULFITE OXIDASE, MITOCHONDRIAL"/>
    <property type="match status" value="1"/>
</dbReference>
<dbReference type="SUPFAM" id="SSF48695">
    <property type="entry name" value="Multiheme cytochromes"/>
    <property type="match status" value="1"/>
</dbReference>
<dbReference type="GO" id="GO:0006790">
    <property type="term" value="P:sulfur compound metabolic process"/>
    <property type="evidence" value="ECO:0007669"/>
    <property type="project" value="TreeGrafter"/>
</dbReference>
<comment type="caution">
    <text evidence="3">The sequence shown here is derived from an EMBL/GenBank/DDBJ whole genome shotgun (WGS) entry which is preliminary data.</text>
</comment>
<dbReference type="InterPro" id="IPR000572">
    <property type="entry name" value="OxRdtase_Mopterin-bd_dom"/>
</dbReference>
<dbReference type="SUPFAM" id="SSF56524">
    <property type="entry name" value="Oxidoreductase molybdopterin-binding domain"/>
    <property type="match status" value="1"/>
</dbReference>